<organism evidence="2 3">
    <name type="scientific">Lactococcus lactis subsp. cremoris</name>
    <name type="common">Streptococcus cremoris</name>
    <dbReference type="NCBI Taxonomy" id="1359"/>
    <lineage>
        <taxon>Bacteria</taxon>
        <taxon>Bacillati</taxon>
        <taxon>Bacillota</taxon>
        <taxon>Bacilli</taxon>
        <taxon>Lactobacillales</taxon>
        <taxon>Streptococcaceae</taxon>
        <taxon>Lactococcus</taxon>
    </lineage>
</organism>
<feature type="region of interest" description="Disordered" evidence="1">
    <location>
        <begin position="26"/>
        <end position="48"/>
    </location>
</feature>
<gene>
    <name evidence="2" type="ORF">LLJM1_2098</name>
</gene>
<reference evidence="2 3" key="1">
    <citation type="journal article" date="2017" name="BMC Genomics">
        <title>Comparative and functional genomics of the Lactococcus lactis taxon; insights into evolution and niche adaptation.</title>
        <authorList>
            <person name="Kelleher P."/>
            <person name="Bottacini F."/>
            <person name="Mahony J."/>
            <person name="Kilcawley K.N."/>
            <person name="van Sinderen D."/>
        </authorList>
    </citation>
    <scope>NUCLEOTIDE SEQUENCE [LARGE SCALE GENOMIC DNA]</scope>
    <source>
        <strain evidence="2 3">JM1</strain>
    </source>
</reference>
<dbReference type="EMBL" id="CP015899">
    <property type="protein sequence ID" value="ARE29438.1"/>
    <property type="molecule type" value="Genomic_DNA"/>
</dbReference>
<name>A0A1V0PK58_LACLC</name>
<dbReference type="RefSeq" id="WP_032951022.1">
    <property type="nucleotide sequence ID" value="NZ_CP015899.2"/>
</dbReference>
<feature type="compositionally biased region" description="Low complexity" evidence="1">
    <location>
        <begin position="33"/>
        <end position="45"/>
    </location>
</feature>
<sequence>MKKLSLALTFGMSLILLIGCTSEKNPTSKNHETIQTSSSTTSSPTIDEIKGGKENSYDFVDFWGIDYKAPQNINGIVGYYELPDSPETPIKIYSDGRYTRILRASQAPIDEAAHSSKIEFYFDENNKVQTNPFYTNNGEYNTLSQGRIVEKNGIYFLVPLSYSSELYLNDKAEATYVFTDAQQNKDEMSSILKDTSKFSEYSFIKNGLFFNSANGETDEAGIKKTGNPDLENLLDSKPLLLHNKPFPIATINQLYSRRNNINVSDLVALTPKELDSIDFDKISRDTKEKLKFGFKYSTSVVDKIFVTDGDYIYDVSQDQLGMHAERQTVIPK</sequence>
<evidence type="ECO:0000313" key="3">
    <source>
        <dbReference type="Proteomes" id="UP000191806"/>
    </source>
</evidence>
<dbReference type="Proteomes" id="UP000191806">
    <property type="component" value="Chromosome"/>
</dbReference>
<dbReference type="PROSITE" id="PS51257">
    <property type="entry name" value="PROKAR_LIPOPROTEIN"/>
    <property type="match status" value="1"/>
</dbReference>
<accession>A0A1V0PK58</accession>
<dbReference type="AlphaFoldDB" id="A0A1V0PK58"/>
<protein>
    <submittedName>
        <fullName evidence="2">Uncharacterized protein</fullName>
    </submittedName>
</protein>
<proteinExistence type="predicted"/>
<evidence type="ECO:0000256" key="1">
    <source>
        <dbReference type="SAM" id="MobiDB-lite"/>
    </source>
</evidence>
<evidence type="ECO:0000313" key="2">
    <source>
        <dbReference type="EMBL" id="ARE29438.1"/>
    </source>
</evidence>